<reference evidence="2 3" key="1">
    <citation type="journal article" date="2016" name="Nat. Commun.">
        <title>Thousands of microbial genomes shed light on interconnected biogeochemical processes in an aquifer system.</title>
        <authorList>
            <person name="Anantharaman K."/>
            <person name="Brown C.T."/>
            <person name="Hug L.A."/>
            <person name="Sharon I."/>
            <person name="Castelle C.J."/>
            <person name="Probst A.J."/>
            <person name="Thomas B.C."/>
            <person name="Singh A."/>
            <person name="Wilkins M.J."/>
            <person name="Karaoz U."/>
            <person name="Brodie E.L."/>
            <person name="Williams K.H."/>
            <person name="Hubbard S.S."/>
            <person name="Banfield J.F."/>
        </authorList>
    </citation>
    <scope>NUCLEOTIDE SEQUENCE [LARGE SCALE GENOMIC DNA]</scope>
</reference>
<comment type="caution">
    <text evidence="2">The sequence shown here is derived from an EMBL/GenBank/DDBJ whole genome shotgun (WGS) entry which is preliminary data.</text>
</comment>
<feature type="transmembrane region" description="Helical" evidence="1">
    <location>
        <begin position="27"/>
        <end position="48"/>
    </location>
</feature>
<keyword evidence="1" id="KW-0472">Membrane</keyword>
<evidence type="ECO:0000313" key="3">
    <source>
        <dbReference type="Proteomes" id="UP000178930"/>
    </source>
</evidence>
<dbReference type="AlphaFoldDB" id="A0A1G1XWS1"/>
<gene>
    <name evidence="2" type="ORF">A2729_01660</name>
</gene>
<protein>
    <recommendedName>
        <fullName evidence="4">Glycosyltransferase RgtA/B/C/D-like domain-containing protein</fullName>
    </recommendedName>
</protein>
<feature type="transmembrane region" description="Helical" evidence="1">
    <location>
        <begin position="195"/>
        <end position="219"/>
    </location>
</feature>
<feature type="transmembrane region" description="Helical" evidence="1">
    <location>
        <begin position="372"/>
        <end position="390"/>
    </location>
</feature>
<evidence type="ECO:0000313" key="2">
    <source>
        <dbReference type="EMBL" id="OGY44519.1"/>
    </source>
</evidence>
<feature type="transmembrane region" description="Helical" evidence="1">
    <location>
        <begin position="314"/>
        <end position="335"/>
    </location>
</feature>
<keyword evidence="1" id="KW-1133">Transmembrane helix</keyword>
<feature type="transmembrane region" description="Helical" evidence="1">
    <location>
        <begin position="402"/>
        <end position="427"/>
    </location>
</feature>
<feature type="transmembrane region" description="Helical" evidence="1">
    <location>
        <begin position="275"/>
        <end position="294"/>
    </location>
</feature>
<dbReference type="Proteomes" id="UP000178930">
    <property type="component" value="Unassembled WGS sequence"/>
</dbReference>
<dbReference type="STRING" id="1797532.A2729_01660"/>
<accession>A0A1G1XWS1</accession>
<feature type="transmembrane region" description="Helical" evidence="1">
    <location>
        <begin position="149"/>
        <end position="169"/>
    </location>
</feature>
<proteinExistence type="predicted"/>
<feature type="transmembrane region" description="Helical" evidence="1">
    <location>
        <begin position="347"/>
        <end position="366"/>
    </location>
</feature>
<evidence type="ECO:0000256" key="1">
    <source>
        <dbReference type="SAM" id="Phobius"/>
    </source>
</evidence>
<name>A0A1G1XWS1_9BACT</name>
<sequence length="555" mass="65055">MESFNFTPEKMTFGQIFKSISLGQWRFVALVSLILIILTSIPIIYGWLVTPAGQVFTGMHFVSADDWFVYYSFINQAKAGKIFFRDLFAPVDHQAIFRPEWLAAGLLARFFKLPVLAAFQLFRLLLIPIFLALLYLVISYYFKEKQRRLSFIFLIFSSGLGTIFLYRLVKYPFNYFNGSFRWPMDLWVPDLNNFYLLYTSPHFILSAIFLFLIFFLAILFSETKKYSYALWSGVFGAVLFLIHPFQVIKVFLILATFFLLLFIKDQKFFWPGLKFFLTFLFLSLPAIFYYFWLWQTDWLTGQRIRQNINPTTPLYLTVFSFGGLLVGAIIGIYFLVKTKKITENKYIFLIIWIIGQLLILYAPINYQRRTGLGFHLPLGILTLFAIFYFYERCQLTFKKNQFIFGVIAGLIFLPSTIFVLAADLMVYEQGRELSYLDLDIYQSFLWLKDNVAPSSIILSAVKTGNVLPAYALRTSYVGHAVETPGYIDKKKEVNDFFANRLSRERELEFLRERRINYIFYGDEEKKIGDYQPTVKDYLKEVYQRAGVGIYQVTTK</sequence>
<evidence type="ECO:0008006" key="4">
    <source>
        <dbReference type="Google" id="ProtNLM"/>
    </source>
</evidence>
<feature type="transmembrane region" description="Helical" evidence="1">
    <location>
        <begin position="121"/>
        <end position="142"/>
    </location>
</feature>
<keyword evidence="1" id="KW-0812">Transmembrane</keyword>
<dbReference type="EMBL" id="MHIB01000015">
    <property type="protein sequence ID" value="OGY44519.1"/>
    <property type="molecule type" value="Genomic_DNA"/>
</dbReference>
<organism evidence="2 3">
    <name type="scientific">Candidatus Buchananbacteria bacterium RIFCSPHIGHO2_01_FULL_39_14</name>
    <dbReference type="NCBI Taxonomy" id="1797532"/>
    <lineage>
        <taxon>Bacteria</taxon>
        <taxon>Candidatus Buchananiibacteriota</taxon>
    </lineage>
</organism>